<dbReference type="KEGG" id="kfv:AS188_10060"/>
<dbReference type="EMBL" id="CP013254">
    <property type="protein sequence ID" value="ALU40028.1"/>
    <property type="molecule type" value="Genomic_DNA"/>
</dbReference>
<dbReference type="RefSeq" id="WP_058858733.1">
    <property type="nucleotide sequence ID" value="NZ_BJZR01000014.1"/>
</dbReference>
<dbReference type="Pfam" id="PF10400">
    <property type="entry name" value="Vir_act_alpha_C"/>
    <property type="match status" value="1"/>
</dbReference>
<reference evidence="4 6" key="2">
    <citation type="submission" date="2019-07" db="EMBL/GenBank/DDBJ databases">
        <title>Whole genome shotgun sequence of Kocuria flava NBRC 107626.</title>
        <authorList>
            <person name="Hosoyama A."/>
            <person name="Uohara A."/>
            <person name="Ohji S."/>
            <person name="Ichikawa N."/>
        </authorList>
    </citation>
    <scope>NUCLEOTIDE SEQUENCE [LARGE SCALE GENOMIC DNA]</scope>
    <source>
        <strain evidence="4 6">NBRC 107626</strain>
    </source>
</reference>
<dbReference type="EMBL" id="BJZR01000014">
    <property type="protein sequence ID" value="GEO91552.1"/>
    <property type="molecule type" value="Genomic_DNA"/>
</dbReference>
<feature type="region of interest" description="Disordered" evidence="1">
    <location>
        <begin position="152"/>
        <end position="174"/>
    </location>
</feature>
<feature type="domain" description="Transcription regulator PadR C-terminal" evidence="2">
    <location>
        <begin position="67"/>
        <end position="146"/>
    </location>
</feature>
<dbReference type="STRING" id="446860.AS188_10060"/>
<proteinExistence type="predicted"/>
<protein>
    <recommendedName>
        <fullName evidence="2">Transcription regulator PadR C-terminal domain-containing protein</fullName>
    </recommendedName>
</protein>
<feature type="compositionally biased region" description="Basic and acidic residues" evidence="1">
    <location>
        <begin position="10"/>
        <end position="19"/>
    </location>
</feature>
<dbReference type="AlphaFoldDB" id="A0A0U3I9F6"/>
<evidence type="ECO:0000313" key="6">
    <source>
        <dbReference type="Proteomes" id="UP000321155"/>
    </source>
</evidence>
<name>A0A0U3I9F6_9MICC</name>
<dbReference type="SUPFAM" id="SSF46785">
    <property type="entry name" value="Winged helix' DNA-binding domain"/>
    <property type="match status" value="1"/>
</dbReference>
<dbReference type="Proteomes" id="UP000321155">
    <property type="component" value="Unassembled WGS sequence"/>
</dbReference>
<evidence type="ECO:0000313" key="5">
    <source>
        <dbReference type="Proteomes" id="UP000057181"/>
    </source>
</evidence>
<reference evidence="3 5" key="1">
    <citation type="submission" date="2015-11" db="EMBL/GenBank/DDBJ databases">
        <title>Complete Genome Sequence of Kocuria flava strain HO-9041.</title>
        <authorList>
            <person name="Zhou M."/>
            <person name="Dai J."/>
        </authorList>
    </citation>
    <scope>NUCLEOTIDE SEQUENCE [LARGE SCALE GENOMIC DNA]</scope>
    <source>
        <strain evidence="3 5">HO-9041</strain>
    </source>
</reference>
<evidence type="ECO:0000259" key="2">
    <source>
        <dbReference type="Pfam" id="PF10400"/>
    </source>
</evidence>
<evidence type="ECO:0000313" key="3">
    <source>
        <dbReference type="EMBL" id="ALU40028.1"/>
    </source>
</evidence>
<dbReference type="InterPro" id="IPR036390">
    <property type="entry name" value="WH_DNA-bd_sf"/>
</dbReference>
<evidence type="ECO:0000313" key="4">
    <source>
        <dbReference type="EMBL" id="GEO91552.1"/>
    </source>
</evidence>
<feature type="region of interest" description="Disordered" evidence="1">
    <location>
        <begin position="1"/>
        <end position="30"/>
    </location>
</feature>
<organism evidence="3 5">
    <name type="scientific">Kocuria flava</name>
    <dbReference type="NCBI Taxonomy" id="446860"/>
    <lineage>
        <taxon>Bacteria</taxon>
        <taxon>Bacillati</taxon>
        <taxon>Actinomycetota</taxon>
        <taxon>Actinomycetes</taxon>
        <taxon>Micrococcales</taxon>
        <taxon>Micrococcaceae</taxon>
        <taxon>Kocuria</taxon>
    </lineage>
</organism>
<sequence length="174" mass="19181">MAGIFRRRAGRSDDREGSRHLSRWPAAAESGRVGKRKRTLYSVTTAGRAQPGRWLTEPGGAPVLEFEALLKVFFAEHGTKADLLATLAAVQDWAAQQLAEDVRTADRCLTGDGQFPERSAHLVLAGRILSDFADMTGRWARWAAEEAGQWPQDLGEATPNQEALTEIARRTPDR</sequence>
<keyword evidence="6" id="KW-1185">Reference proteome</keyword>
<evidence type="ECO:0000256" key="1">
    <source>
        <dbReference type="SAM" id="MobiDB-lite"/>
    </source>
</evidence>
<dbReference type="Proteomes" id="UP000057181">
    <property type="component" value="Chromosome"/>
</dbReference>
<accession>A0A0U3I9F6</accession>
<gene>
    <name evidence="3" type="ORF">AS188_10060</name>
    <name evidence="4" type="ORF">KFL01_08580</name>
</gene>
<dbReference type="InterPro" id="IPR018309">
    <property type="entry name" value="Tscrpt_reg_PadR_C"/>
</dbReference>